<evidence type="ECO:0000256" key="3">
    <source>
        <dbReference type="ARBA" id="ARBA00022692"/>
    </source>
</evidence>
<feature type="transmembrane region" description="Helical" evidence="6">
    <location>
        <begin position="152"/>
        <end position="173"/>
    </location>
</feature>
<feature type="transmembrane region" description="Helical" evidence="6">
    <location>
        <begin position="362"/>
        <end position="379"/>
    </location>
</feature>
<sequence length="484" mass="54683">MQRRTCMGRSILNNIIHLFYSTILANLLQAVSLIVLANFFNAQHYGMFSVAIAVTFVMLFFTDLGLSNTFLREGAKDGADLEKILSSYIKIRMILLILISIIGYIVIHYMYADKNLIYMMINVMFFMLIGLTWQNIGIAYFQLTERMKYIALIKVVSASVVIIITCFCIFGELPVYVTARLYAFGYMIGGLFSIYIMRRKTKMNMKVVIHKALFWQLTPFIISGFLIMSTPQLAPILLNYTLPLSMVGVFAVAYRMPAALYQVPGVIAGAFFPVLFKHYNQNNIEEHTKLNLLQIKSMAIVGICMTIGLYHLAPYFISIFFHEEWSNAVEPLQILSFLIVLQSLNIAIADGLTTSGCQNKRTVVQCVALVIGGVMLYSFSSLGGVIGAAYAMVLFEIVALVGYIAVSVVKKKIVFQIVIPYTIYFGVTFIGVQYILHTYHLIALVLNILIVVAAIFLYDYELKKLLLSFIRKIRKKDYITKQGI</sequence>
<reference evidence="7 8" key="1">
    <citation type="submission" date="2017-04" db="EMBL/GenBank/DDBJ databases">
        <title>Complete Genome Sequence of Bacillus thuringiensis type Strain ATCC 10792.</title>
        <authorList>
            <person name="Oh D.-H."/>
            <person name="Park B.-J."/>
            <person name="Shuai W."/>
            <person name="Chelliah R."/>
        </authorList>
    </citation>
    <scope>NUCLEOTIDE SEQUENCE [LARGE SCALE GENOMIC DNA]</scope>
    <source>
        <strain evidence="7 8">ATCC 10792</strain>
    </source>
</reference>
<feature type="transmembrane region" description="Helical" evidence="6">
    <location>
        <begin position="217"/>
        <end position="238"/>
    </location>
</feature>
<feature type="transmembrane region" description="Helical" evidence="6">
    <location>
        <begin position="12"/>
        <end position="39"/>
    </location>
</feature>
<evidence type="ECO:0000256" key="5">
    <source>
        <dbReference type="ARBA" id="ARBA00023136"/>
    </source>
</evidence>
<name>A0A1W6WL37_BACTU</name>
<feature type="transmembrane region" description="Helical" evidence="6">
    <location>
        <begin position="413"/>
        <end position="435"/>
    </location>
</feature>
<dbReference type="InterPro" id="IPR050833">
    <property type="entry name" value="Poly_Biosynth_Transport"/>
</dbReference>
<feature type="transmembrane region" description="Helical" evidence="6">
    <location>
        <begin position="179"/>
        <end position="197"/>
    </location>
</feature>
<feature type="transmembrane region" description="Helical" evidence="6">
    <location>
        <begin position="332"/>
        <end position="350"/>
    </location>
</feature>
<dbReference type="GO" id="GO:0005886">
    <property type="term" value="C:plasma membrane"/>
    <property type="evidence" value="ECO:0007669"/>
    <property type="project" value="UniProtKB-SubCell"/>
</dbReference>
<keyword evidence="4 6" id="KW-1133">Transmembrane helix</keyword>
<dbReference type="Proteomes" id="UP000194143">
    <property type="component" value="Chromosome"/>
</dbReference>
<evidence type="ECO:0000313" key="7">
    <source>
        <dbReference type="EMBL" id="ARP56959.1"/>
    </source>
</evidence>
<gene>
    <name evidence="7" type="ORF">CAB88_07585</name>
</gene>
<evidence type="ECO:0000256" key="2">
    <source>
        <dbReference type="ARBA" id="ARBA00022475"/>
    </source>
</evidence>
<dbReference type="PANTHER" id="PTHR30250:SF11">
    <property type="entry name" value="O-ANTIGEN TRANSPORTER-RELATED"/>
    <property type="match status" value="1"/>
</dbReference>
<evidence type="ECO:0000313" key="8">
    <source>
        <dbReference type="Proteomes" id="UP000194143"/>
    </source>
</evidence>
<dbReference type="Pfam" id="PF01943">
    <property type="entry name" value="Polysacc_synt"/>
    <property type="match status" value="1"/>
</dbReference>
<dbReference type="PANTHER" id="PTHR30250">
    <property type="entry name" value="PST FAMILY PREDICTED COLANIC ACID TRANSPORTER"/>
    <property type="match status" value="1"/>
</dbReference>
<accession>A0A1W6WL37</accession>
<organism evidence="7 8">
    <name type="scientific">Bacillus thuringiensis</name>
    <dbReference type="NCBI Taxonomy" id="1428"/>
    <lineage>
        <taxon>Bacteria</taxon>
        <taxon>Bacillati</taxon>
        <taxon>Bacillota</taxon>
        <taxon>Bacilli</taxon>
        <taxon>Bacillales</taxon>
        <taxon>Bacillaceae</taxon>
        <taxon>Bacillus</taxon>
        <taxon>Bacillus cereus group</taxon>
    </lineage>
</organism>
<feature type="transmembrane region" description="Helical" evidence="6">
    <location>
        <begin position="385"/>
        <end position="406"/>
    </location>
</feature>
<feature type="transmembrane region" description="Helical" evidence="6">
    <location>
        <begin position="117"/>
        <end position="140"/>
    </location>
</feature>
<comment type="subcellular location">
    <subcellularLocation>
        <location evidence="1">Cell membrane</location>
        <topology evidence="1">Multi-pass membrane protein</topology>
    </subcellularLocation>
</comment>
<keyword evidence="5 6" id="KW-0472">Membrane</keyword>
<protein>
    <submittedName>
        <fullName evidence="7">Sugar translocase</fullName>
    </submittedName>
</protein>
<dbReference type="InterPro" id="IPR002797">
    <property type="entry name" value="Polysacc_synth"/>
</dbReference>
<evidence type="ECO:0000256" key="1">
    <source>
        <dbReference type="ARBA" id="ARBA00004651"/>
    </source>
</evidence>
<feature type="transmembrane region" description="Helical" evidence="6">
    <location>
        <begin position="441"/>
        <end position="460"/>
    </location>
</feature>
<evidence type="ECO:0000256" key="6">
    <source>
        <dbReference type="SAM" id="Phobius"/>
    </source>
</evidence>
<dbReference type="AlphaFoldDB" id="A0A1W6WL37"/>
<keyword evidence="2" id="KW-1003">Cell membrane</keyword>
<keyword evidence="8" id="KW-1185">Reference proteome</keyword>
<feature type="transmembrane region" description="Helical" evidence="6">
    <location>
        <begin position="297"/>
        <end position="320"/>
    </location>
</feature>
<dbReference type="EMBL" id="CP021061">
    <property type="protein sequence ID" value="ARP56959.1"/>
    <property type="molecule type" value="Genomic_DNA"/>
</dbReference>
<proteinExistence type="predicted"/>
<feature type="transmembrane region" description="Helical" evidence="6">
    <location>
        <begin position="45"/>
        <end position="66"/>
    </location>
</feature>
<feature type="transmembrane region" description="Helical" evidence="6">
    <location>
        <begin position="93"/>
        <end position="111"/>
    </location>
</feature>
<evidence type="ECO:0000256" key="4">
    <source>
        <dbReference type="ARBA" id="ARBA00022989"/>
    </source>
</evidence>
<keyword evidence="3 6" id="KW-0812">Transmembrane</keyword>
<feature type="transmembrane region" description="Helical" evidence="6">
    <location>
        <begin position="258"/>
        <end position="276"/>
    </location>
</feature>